<evidence type="ECO:0000313" key="1">
    <source>
        <dbReference type="EMBL" id="KAJ3050603.1"/>
    </source>
</evidence>
<dbReference type="Proteomes" id="UP001212841">
    <property type="component" value="Unassembled WGS sequence"/>
</dbReference>
<dbReference type="EMBL" id="JADGJD010000495">
    <property type="protein sequence ID" value="KAJ3050603.1"/>
    <property type="molecule type" value="Genomic_DNA"/>
</dbReference>
<organism evidence="1 2">
    <name type="scientific">Rhizophlyctis rosea</name>
    <dbReference type="NCBI Taxonomy" id="64517"/>
    <lineage>
        <taxon>Eukaryota</taxon>
        <taxon>Fungi</taxon>
        <taxon>Fungi incertae sedis</taxon>
        <taxon>Chytridiomycota</taxon>
        <taxon>Chytridiomycota incertae sedis</taxon>
        <taxon>Chytridiomycetes</taxon>
        <taxon>Rhizophlyctidales</taxon>
        <taxon>Rhizophlyctidaceae</taxon>
        <taxon>Rhizophlyctis</taxon>
    </lineage>
</organism>
<accession>A0AAD5SCK3</accession>
<evidence type="ECO:0000313" key="2">
    <source>
        <dbReference type="Proteomes" id="UP001212841"/>
    </source>
</evidence>
<protein>
    <submittedName>
        <fullName evidence="1">Uncharacterized protein</fullName>
    </submittedName>
</protein>
<keyword evidence="2" id="KW-1185">Reference proteome</keyword>
<proteinExistence type="predicted"/>
<dbReference type="AlphaFoldDB" id="A0AAD5SCK3"/>
<name>A0AAD5SCK3_9FUNG</name>
<reference evidence="1" key="1">
    <citation type="submission" date="2020-05" db="EMBL/GenBank/DDBJ databases">
        <title>Phylogenomic resolution of chytrid fungi.</title>
        <authorList>
            <person name="Stajich J.E."/>
            <person name="Amses K."/>
            <person name="Simmons R."/>
            <person name="Seto K."/>
            <person name="Myers J."/>
            <person name="Bonds A."/>
            <person name="Quandt C.A."/>
            <person name="Barry K."/>
            <person name="Liu P."/>
            <person name="Grigoriev I."/>
            <person name="Longcore J.E."/>
            <person name="James T.Y."/>
        </authorList>
    </citation>
    <scope>NUCLEOTIDE SEQUENCE</scope>
    <source>
        <strain evidence="1">JEL0318</strain>
    </source>
</reference>
<sequence>MKQAVLQPAGLLNRLVTQHIDPDEADAHIERLIIASWEANPASLHGVTYKANEYNPQSPVGCFHIRYQLPDGTLQAAYGRIEFPANINVTVKGDVISFLRNGYWRRGADWEIRRIKDVKVRADQNDTFRISKLHVVWEASKATVEGIPIVIRWLPTWIEAHDYVAMNQL</sequence>
<comment type="caution">
    <text evidence="1">The sequence shown here is derived from an EMBL/GenBank/DDBJ whole genome shotgun (WGS) entry which is preliminary data.</text>
</comment>
<gene>
    <name evidence="1" type="ORF">HK097_008408</name>
</gene>